<dbReference type="Proteomes" id="UP000176800">
    <property type="component" value="Unassembled WGS sequence"/>
</dbReference>
<dbReference type="InterPro" id="IPR053201">
    <property type="entry name" value="Flavunoidine_N-MTase"/>
</dbReference>
<feature type="domain" description="SET" evidence="3">
    <location>
        <begin position="3"/>
        <end position="107"/>
    </location>
</feature>
<evidence type="ECO:0000313" key="6">
    <source>
        <dbReference type="Proteomes" id="UP000176800"/>
    </source>
</evidence>
<evidence type="ECO:0000256" key="2">
    <source>
        <dbReference type="ARBA" id="ARBA00022691"/>
    </source>
</evidence>
<evidence type="ECO:0008006" key="7">
    <source>
        <dbReference type="Google" id="ProtNLM"/>
    </source>
</evidence>
<evidence type="ECO:0000313" key="5">
    <source>
        <dbReference type="EMBL" id="OHB04702.1"/>
    </source>
</evidence>
<accession>A0A1G2U6X2</accession>
<protein>
    <recommendedName>
        <fullName evidence="7">SET domain-containing protein</fullName>
    </recommendedName>
</protein>
<dbReference type="AlphaFoldDB" id="A0A1G2U6X2"/>
<dbReference type="PROSITE" id="PS50868">
    <property type="entry name" value="POST_SET"/>
    <property type="match status" value="1"/>
</dbReference>
<sequence length="157" mass="17976">MEGDLVVGNSRNGKGVFASRKFFIGEKIFEIRGNFVDCYECDELDEKKRSNTFRFNKEKYISPEGELGDFINHSCNPNSRVVKIDSKLFIEAIEDIVGGEEITFDYSTILASDDIWEMKCNCGSKNCRGLIKSFHSLPEQTKQKYITLNMVPDYSLE</sequence>
<dbReference type="GO" id="GO:0016740">
    <property type="term" value="F:transferase activity"/>
    <property type="evidence" value="ECO:0007669"/>
    <property type="project" value="UniProtKB-KW"/>
</dbReference>
<dbReference type="InterPro" id="IPR003616">
    <property type="entry name" value="Post-SET_dom"/>
</dbReference>
<name>A0A1G2U6X2_9BACT</name>
<keyword evidence="1" id="KW-0808">Transferase</keyword>
<evidence type="ECO:0000256" key="1">
    <source>
        <dbReference type="ARBA" id="ARBA00022679"/>
    </source>
</evidence>
<comment type="caution">
    <text evidence="5">The sequence shown here is derived from an EMBL/GenBank/DDBJ whole genome shotgun (WGS) entry which is preliminary data.</text>
</comment>
<dbReference type="EMBL" id="MHWE01000004">
    <property type="protein sequence ID" value="OHB04702.1"/>
    <property type="molecule type" value="Genomic_DNA"/>
</dbReference>
<dbReference type="PROSITE" id="PS50280">
    <property type="entry name" value="SET"/>
    <property type="match status" value="1"/>
</dbReference>
<gene>
    <name evidence="5" type="ORF">A3B14_01680</name>
</gene>
<feature type="domain" description="Post-SET" evidence="4">
    <location>
        <begin position="116"/>
        <end position="132"/>
    </location>
</feature>
<dbReference type="SMART" id="SM00317">
    <property type="entry name" value="SET"/>
    <property type="match status" value="1"/>
</dbReference>
<organism evidence="5 6">
    <name type="scientific">Candidatus Zambryskibacteria bacterium RIFCSPLOWO2_01_FULL_45_21</name>
    <dbReference type="NCBI Taxonomy" id="1802761"/>
    <lineage>
        <taxon>Bacteria</taxon>
        <taxon>Candidatus Zambryskiibacteriota</taxon>
    </lineage>
</organism>
<proteinExistence type="predicted"/>
<dbReference type="PANTHER" id="PTHR12350">
    <property type="entry name" value="HISTONE-LYSINE N-METHYLTRANSFERASE-RELATED"/>
    <property type="match status" value="1"/>
</dbReference>
<dbReference type="Pfam" id="PF00856">
    <property type="entry name" value="SET"/>
    <property type="match status" value="1"/>
</dbReference>
<dbReference type="SUPFAM" id="SSF82199">
    <property type="entry name" value="SET domain"/>
    <property type="match status" value="1"/>
</dbReference>
<evidence type="ECO:0000259" key="3">
    <source>
        <dbReference type="PROSITE" id="PS50280"/>
    </source>
</evidence>
<evidence type="ECO:0000259" key="4">
    <source>
        <dbReference type="PROSITE" id="PS50868"/>
    </source>
</evidence>
<keyword evidence="2" id="KW-0949">S-adenosyl-L-methionine</keyword>
<dbReference type="InterPro" id="IPR001214">
    <property type="entry name" value="SET_dom"/>
</dbReference>
<reference evidence="5 6" key="1">
    <citation type="journal article" date="2016" name="Nat. Commun.">
        <title>Thousands of microbial genomes shed light on interconnected biogeochemical processes in an aquifer system.</title>
        <authorList>
            <person name="Anantharaman K."/>
            <person name="Brown C.T."/>
            <person name="Hug L.A."/>
            <person name="Sharon I."/>
            <person name="Castelle C.J."/>
            <person name="Probst A.J."/>
            <person name="Thomas B.C."/>
            <person name="Singh A."/>
            <person name="Wilkins M.J."/>
            <person name="Karaoz U."/>
            <person name="Brodie E.L."/>
            <person name="Williams K.H."/>
            <person name="Hubbard S.S."/>
            <person name="Banfield J.F."/>
        </authorList>
    </citation>
    <scope>NUCLEOTIDE SEQUENCE [LARGE SCALE GENOMIC DNA]</scope>
</reference>
<dbReference type="Gene3D" id="2.170.270.10">
    <property type="entry name" value="SET domain"/>
    <property type="match status" value="1"/>
</dbReference>
<dbReference type="InterPro" id="IPR046341">
    <property type="entry name" value="SET_dom_sf"/>
</dbReference>
<dbReference type="PANTHER" id="PTHR12350:SF19">
    <property type="entry name" value="SET DOMAIN-CONTAINING PROTEIN"/>
    <property type="match status" value="1"/>
</dbReference>